<evidence type="ECO:0000256" key="2">
    <source>
        <dbReference type="ARBA" id="ARBA00001604"/>
    </source>
</evidence>
<dbReference type="GO" id="GO:0009279">
    <property type="term" value="C:cell outer membrane"/>
    <property type="evidence" value="ECO:0007669"/>
    <property type="project" value="UniProtKB-SubCell"/>
</dbReference>
<keyword evidence="13 19" id="KW-0106">Calcium</keyword>
<evidence type="ECO:0000256" key="20">
    <source>
        <dbReference type="RuleBase" id="RU366027"/>
    </source>
</evidence>
<gene>
    <name evidence="21" type="ORF">SAMN05216361_2585</name>
</gene>
<keyword evidence="16" id="KW-0472">Membrane</keyword>
<name>A0A1M5LAT8_9ALTE</name>
<evidence type="ECO:0000256" key="11">
    <source>
        <dbReference type="ARBA" id="ARBA00022729"/>
    </source>
</evidence>
<comment type="function">
    <text evidence="20">Hydrolysis of phosphatidylcholine with phospholipase A2 (EC 3.1.1.4) and phospholipase A1 (EC 3.1.1.32) activities.</text>
</comment>
<keyword evidence="10 19" id="KW-0479">Metal-binding</keyword>
<evidence type="ECO:0000256" key="12">
    <source>
        <dbReference type="ARBA" id="ARBA00022801"/>
    </source>
</evidence>
<dbReference type="Gene3D" id="2.40.230.10">
    <property type="entry name" value="Phospholipase A1"/>
    <property type="match status" value="1"/>
</dbReference>
<proteinExistence type="inferred from homology"/>
<evidence type="ECO:0000256" key="14">
    <source>
        <dbReference type="ARBA" id="ARBA00022963"/>
    </source>
</evidence>
<organism evidence="21 22">
    <name type="scientific">Marisediminitalea aggregata</name>
    <dbReference type="NCBI Taxonomy" id="634436"/>
    <lineage>
        <taxon>Bacteria</taxon>
        <taxon>Pseudomonadati</taxon>
        <taxon>Pseudomonadota</taxon>
        <taxon>Gammaproteobacteria</taxon>
        <taxon>Alteromonadales</taxon>
        <taxon>Alteromonadaceae</taxon>
        <taxon>Marisediminitalea</taxon>
    </lineage>
</organism>
<dbReference type="EMBL" id="FQWD01000004">
    <property type="protein sequence ID" value="SHG61829.1"/>
    <property type="molecule type" value="Genomic_DNA"/>
</dbReference>
<evidence type="ECO:0000256" key="10">
    <source>
        <dbReference type="ARBA" id="ARBA00022723"/>
    </source>
</evidence>
<evidence type="ECO:0000256" key="15">
    <source>
        <dbReference type="ARBA" id="ARBA00023098"/>
    </source>
</evidence>
<dbReference type="PRINTS" id="PR01486">
    <property type="entry name" value="PHPHLIPASEA1"/>
</dbReference>
<evidence type="ECO:0000256" key="18">
    <source>
        <dbReference type="PIRSR" id="PIRSR603187-1"/>
    </source>
</evidence>
<comment type="subunit">
    <text evidence="4 20">Homodimer; dimerization is reversible, and the dimeric form is the active one.</text>
</comment>
<reference evidence="22" key="1">
    <citation type="submission" date="2016-11" db="EMBL/GenBank/DDBJ databases">
        <authorList>
            <person name="Varghese N."/>
            <person name="Submissions S."/>
        </authorList>
    </citation>
    <scope>NUCLEOTIDE SEQUENCE [LARGE SCALE GENOMIC DNA]</scope>
    <source>
        <strain evidence="22">CGMCC 1.8995</strain>
    </source>
</reference>
<comment type="subcellular location">
    <subcellularLocation>
        <location evidence="20">Cell outer membrane</location>
        <topology evidence="20">Multi-pass membrane protein</topology>
    </subcellularLocation>
    <text evidence="20">One of the very few enzymes located there.</text>
</comment>
<evidence type="ECO:0000256" key="6">
    <source>
        <dbReference type="ARBA" id="ARBA00013278"/>
    </source>
</evidence>
<keyword evidence="11 20" id="KW-0732">Signal</keyword>
<dbReference type="STRING" id="634436.SAMN05216361_2585"/>
<feature type="binding site" description="in dimeric form" evidence="19">
    <location>
        <position position="231"/>
    </location>
    <ligand>
        <name>Ca(2+)</name>
        <dbReference type="ChEBI" id="CHEBI:29108"/>
        <label>1</label>
    </ligand>
</feature>
<keyword evidence="22" id="KW-1185">Reference proteome</keyword>
<dbReference type="Pfam" id="PF02253">
    <property type="entry name" value="PLA1"/>
    <property type="match status" value="1"/>
</dbReference>
<dbReference type="PANTHER" id="PTHR40457:SF1">
    <property type="entry name" value="PHOSPHOLIPASE A1"/>
    <property type="match status" value="1"/>
</dbReference>
<keyword evidence="9" id="KW-0812">Transmembrane</keyword>
<keyword evidence="8" id="KW-1134">Transmembrane beta strand</keyword>
<comment type="similarity">
    <text evidence="3 20">Belongs to the phospholipase A1 family.</text>
</comment>
<protein>
    <recommendedName>
        <fullName evidence="7 20">Phospholipase A1</fullName>
        <ecNumber evidence="5 20">3.1.1.32</ecNumber>
        <ecNumber evidence="6 20">3.1.1.4</ecNumber>
    </recommendedName>
    <alternativeName>
        <fullName evidence="20">Phosphatidylcholine 1-acylhydrolase</fullName>
    </alternativeName>
</protein>
<feature type="active site" description="Proton acceptor" evidence="18">
    <location>
        <position position="179"/>
    </location>
</feature>
<evidence type="ECO:0000256" key="4">
    <source>
        <dbReference type="ARBA" id="ARBA00011702"/>
    </source>
</evidence>
<keyword evidence="15 20" id="KW-0443">Lipid metabolism</keyword>
<keyword evidence="14 20" id="KW-0442">Lipid degradation</keyword>
<evidence type="ECO:0000256" key="19">
    <source>
        <dbReference type="PIRSR" id="PIRSR603187-2"/>
    </source>
</evidence>
<sequence length="317" mass="36547">MIFVNNRSVNYFCYFKGCLASLLLVATSALAQDPNATQQLEQEPGVVAKPNILTKRFESDRTALANAFAITQYQRNYILPFSHVTNPNSLGNEALTSDNVDNNEAKFQLSIKLPLYTQQDSVEGLYFGFTLTSFWQLYNSEVSKPFRETNYQPEVFYQWNTDIRLLGFDFNAIQLGFNHMSNGQSGIRSRSWNRVMLSTLFSDEDDVYYLKTWYRVPEDAKVDENDTSGDDNPDINHYYGRMEIGYGTRFDNWGVLIQLRNNLEWDKNRGSVGITFSYPISPRYEAVLEYFNGYGDSLIDYNRKQERIGVGVQLALF</sequence>
<feature type="chain" id="PRO_5019612793" description="Phospholipase A1" evidence="20">
    <location>
        <begin position="32"/>
        <end position="317"/>
    </location>
</feature>
<dbReference type="GO" id="GO:0004623">
    <property type="term" value="F:phospholipase A2 activity"/>
    <property type="evidence" value="ECO:0007669"/>
    <property type="project" value="UniProtKB-EC"/>
</dbReference>
<evidence type="ECO:0000313" key="21">
    <source>
        <dbReference type="EMBL" id="SHG61829.1"/>
    </source>
</evidence>
<dbReference type="EC" id="3.1.1.4" evidence="6 20"/>
<dbReference type="GO" id="GO:0008970">
    <property type="term" value="F:phospholipase A1 activity"/>
    <property type="evidence" value="ECO:0007669"/>
    <property type="project" value="UniProtKB-EC"/>
</dbReference>
<dbReference type="GO" id="GO:0005509">
    <property type="term" value="F:calcium ion binding"/>
    <property type="evidence" value="ECO:0007669"/>
    <property type="project" value="TreeGrafter"/>
</dbReference>
<evidence type="ECO:0000256" key="7">
    <source>
        <dbReference type="ARBA" id="ARBA00021726"/>
    </source>
</evidence>
<evidence type="ECO:0000256" key="5">
    <source>
        <dbReference type="ARBA" id="ARBA00013179"/>
    </source>
</evidence>
<evidence type="ECO:0000256" key="16">
    <source>
        <dbReference type="ARBA" id="ARBA00023136"/>
    </source>
</evidence>
<dbReference type="PANTHER" id="PTHR40457">
    <property type="entry name" value="PHOSPHOLIPASE A1"/>
    <property type="match status" value="1"/>
</dbReference>
<evidence type="ECO:0000256" key="8">
    <source>
        <dbReference type="ARBA" id="ARBA00022452"/>
    </source>
</evidence>
<evidence type="ECO:0000256" key="9">
    <source>
        <dbReference type="ARBA" id="ARBA00022692"/>
    </source>
</evidence>
<dbReference type="SUPFAM" id="SSF56931">
    <property type="entry name" value="Outer membrane phospholipase A (OMPLA)"/>
    <property type="match status" value="1"/>
</dbReference>
<feature type="binding site" description="in dimeric form" evidence="19">
    <location>
        <position position="143"/>
    </location>
    <ligand>
        <name>Ca(2+)</name>
        <dbReference type="ChEBI" id="CHEBI:29108"/>
        <label>1</label>
    </ligand>
</feature>
<evidence type="ECO:0000256" key="3">
    <source>
        <dbReference type="ARBA" id="ARBA00010525"/>
    </source>
</evidence>
<accession>A0A1M5LAT8</accession>
<dbReference type="EC" id="3.1.1.32" evidence="5 20"/>
<evidence type="ECO:0000256" key="1">
    <source>
        <dbReference type="ARBA" id="ARBA00000111"/>
    </source>
</evidence>
<dbReference type="GO" id="GO:0016042">
    <property type="term" value="P:lipid catabolic process"/>
    <property type="evidence" value="ECO:0007669"/>
    <property type="project" value="UniProtKB-KW"/>
</dbReference>
<feature type="binding site" description="in dimeric form" evidence="19">
    <location>
        <position position="189"/>
    </location>
    <ligand>
        <name>Ca(2+)</name>
        <dbReference type="ChEBI" id="CHEBI:29108"/>
        <label>1</label>
    </ligand>
</feature>
<evidence type="ECO:0000256" key="17">
    <source>
        <dbReference type="ARBA" id="ARBA00023237"/>
    </source>
</evidence>
<comment type="cofactor">
    <cofactor evidence="20">
        <name>Ca(2+)</name>
        <dbReference type="ChEBI" id="CHEBI:29108"/>
    </cofactor>
    <text evidence="20">Binds 1 Ca(2+) ion per monomer. In the dimeric form the Ca(2+) is bound by different amino acids with binding of each Ca(2+) shared with ligands coming from each monomer. The Ca(2+) ion may have a role in catalysis.</text>
</comment>
<comment type="catalytic activity">
    <reaction evidence="2 20">
        <text>a 1,2-diacyl-sn-glycero-3-phosphocholine + H2O = a 1-acyl-sn-glycero-3-phosphocholine + a fatty acid + H(+)</text>
        <dbReference type="Rhea" id="RHEA:15801"/>
        <dbReference type="ChEBI" id="CHEBI:15377"/>
        <dbReference type="ChEBI" id="CHEBI:15378"/>
        <dbReference type="ChEBI" id="CHEBI:28868"/>
        <dbReference type="ChEBI" id="CHEBI:57643"/>
        <dbReference type="ChEBI" id="CHEBI:58168"/>
        <dbReference type="EC" id="3.1.1.4"/>
    </reaction>
</comment>
<feature type="signal peptide" evidence="20">
    <location>
        <begin position="1"/>
        <end position="31"/>
    </location>
</feature>
<dbReference type="AlphaFoldDB" id="A0A1M5LAT8"/>
<evidence type="ECO:0000256" key="13">
    <source>
        <dbReference type="ARBA" id="ARBA00022837"/>
    </source>
</evidence>
<comment type="catalytic activity">
    <reaction evidence="1 20">
        <text>a 1,2-diacyl-sn-glycero-3-phosphocholine + H2O = a 2-acyl-sn-glycero-3-phosphocholine + a fatty acid + H(+)</text>
        <dbReference type="Rhea" id="RHEA:18689"/>
        <dbReference type="ChEBI" id="CHEBI:15377"/>
        <dbReference type="ChEBI" id="CHEBI:15378"/>
        <dbReference type="ChEBI" id="CHEBI:28868"/>
        <dbReference type="ChEBI" id="CHEBI:57643"/>
        <dbReference type="ChEBI" id="CHEBI:57875"/>
        <dbReference type="EC" id="3.1.1.32"/>
    </reaction>
</comment>
<evidence type="ECO:0000313" key="22">
    <source>
        <dbReference type="Proteomes" id="UP000184520"/>
    </source>
</evidence>
<keyword evidence="17 20" id="KW-0998">Cell outer membrane</keyword>
<keyword evidence="12 20" id="KW-0378">Hydrolase</keyword>
<dbReference type="InterPro" id="IPR003187">
    <property type="entry name" value="PLipase_A1"/>
</dbReference>
<dbReference type="InterPro" id="IPR036541">
    <property type="entry name" value="PLipase_A1_sf"/>
</dbReference>
<feature type="active site" description="Nucleophile" evidence="18">
    <location>
        <position position="181"/>
    </location>
</feature>
<dbReference type="Proteomes" id="UP000184520">
    <property type="component" value="Unassembled WGS sequence"/>
</dbReference>